<comment type="caution">
    <text evidence="6">The sequence shown here is derived from an EMBL/GenBank/DDBJ whole genome shotgun (WGS) entry which is preliminary data.</text>
</comment>
<dbReference type="InterPro" id="IPR046668">
    <property type="entry name" value="DUF6538"/>
</dbReference>
<keyword evidence="7" id="KW-1185">Reference proteome</keyword>
<accession>A0A437H012</accession>
<keyword evidence="3" id="KW-0238">DNA-binding</keyword>
<dbReference type="Gene3D" id="1.10.443.10">
    <property type="entry name" value="Intergrase catalytic core"/>
    <property type="match status" value="1"/>
</dbReference>
<dbReference type="RefSeq" id="WP_127611135.1">
    <property type="nucleotide sequence ID" value="NZ_RXOL01000001.1"/>
</dbReference>
<evidence type="ECO:0000259" key="5">
    <source>
        <dbReference type="PROSITE" id="PS51898"/>
    </source>
</evidence>
<dbReference type="AlphaFoldDB" id="A0A437H012"/>
<keyword evidence="2" id="KW-0229">DNA integration</keyword>
<dbReference type="EMBL" id="RXOL01000001">
    <property type="protein sequence ID" value="RVQ68949.1"/>
    <property type="molecule type" value="Genomic_DNA"/>
</dbReference>
<evidence type="ECO:0000256" key="1">
    <source>
        <dbReference type="ARBA" id="ARBA00008857"/>
    </source>
</evidence>
<evidence type="ECO:0000313" key="6">
    <source>
        <dbReference type="EMBL" id="RVQ68949.1"/>
    </source>
</evidence>
<proteinExistence type="inferred from homology"/>
<dbReference type="Pfam" id="PF00589">
    <property type="entry name" value="Phage_integrase"/>
    <property type="match status" value="1"/>
</dbReference>
<dbReference type="OrthoDB" id="9784724at2"/>
<name>A0A437H012_9SPHN</name>
<dbReference type="InterPro" id="IPR013762">
    <property type="entry name" value="Integrase-like_cat_sf"/>
</dbReference>
<dbReference type="InterPro" id="IPR010998">
    <property type="entry name" value="Integrase_recombinase_N"/>
</dbReference>
<dbReference type="InterPro" id="IPR002104">
    <property type="entry name" value="Integrase_catalytic"/>
</dbReference>
<protein>
    <submittedName>
        <fullName evidence="6">Site-specific integrase</fullName>
    </submittedName>
</protein>
<comment type="similarity">
    <text evidence="1">Belongs to the 'phage' integrase family.</text>
</comment>
<dbReference type="GO" id="GO:0006310">
    <property type="term" value="P:DNA recombination"/>
    <property type="evidence" value="ECO:0007669"/>
    <property type="project" value="UniProtKB-KW"/>
</dbReference>
<dbReference type="InterPro" id="IPR011010">
    <property type="entry name" value="DNA_brk_join_enz"/>
</dbReference>
<dbReference type="GO" id="GO:0015074">
    <property type="term" value="P:DNA integration"/>
    <property type="evidence" value="ECO:0007669"/>
    <property type="project" value="UniProtKB-KW"/>
</dbReference>
<keyword evidence="4" id="KW-0233">DNA recombination</keyword>
<feature type="domain" description="Tyr recombinase" evidence="5">
    <location>
        <begin position="347"/>
        <end position="556"/>
    </location>
</feature>
<dbReference type="CDD" id="cd01184">
    <property type="entry name" value="INT_C_like_1"/>
    <property type="match status" value="1"/>
</dbReference>
<evidence type="ECO:0000313" key="7">
    <source>
        <dbReference type="Proteomes" id="UP000283003"/>
    </source>
</evidence>
<dbReference type="SUPFAM" id="SSF56349">
    <property type="entry name" value="DNA breaking-rejoining enzymes"/>
    <property type="match status" value="1"/>
</dbReference>
<dbReference type="InterPro" id="IPR050090">
    <property type="entry name" value="Tyrosine_recombinase_XerCD"/>
</dbReference>
<dbReference type="Gene3D" id="1.10.150.130">
    <property type="match status" value="1"/>
</dbReference>
<evidence type="ECO:0000256" key="4">
    <source>
        <dbReference type="ARBA" id="ARBA00023172"/>
    </source>
</evidence>
<dbReference type="PROSITE" id="PS51898">
    <property type="entry name" value="TYR_RECOMBINASE"/>
    <property type="match status" value="1"/>
</dbReference>
<dbReference type="PANTHER" id="PTHR30349">
    <property type="entry name" value="PHAGE INTEGRASE-RELATED"/>
    <property type="match status" value="1"/>
</dbReference>
<sequence length="585" mass="65918">MAKPRGLQLRGRTYYSRIVVPTALIPKFGRREILKSLKTKDRREAEALHFNEAAHWAAAFVEAERELQPDDTAQPSKNHLSEAEVAALARKFFQRRKAALDFRQRSSADPDDEREAATEDLQWEISALQSWNEPDAHRLVGEAEAEVLQQAGDDALLEGKAAMLLAELIRRALVQLGSLELARMQGDYRDRIEDSFFRNAGASNVGTASQVDAGPTLGECIDRYQTEVLELRPVSEKTRIKQKAFLKQVGAHFGRKTLLGAITRADCNAFRDILAKLPPNFNKKSGERSLAKIAEANRTGQYLAWETQNNYLKPLSDLFDWARRERLITDNVAEKISPLATRKPADEQRDPFNAEELQRIFDIPMFTGSVDDERRFNKRGSNLTRRSRYWAPLLALFTGMRMGEILQLNPDHICTTAKGTHFIVLTRDMKLKTGSASREVPIHPQLIDLGFLEWVESRRKAGVDLLFDDVPAGPDGYRTSTFSKRFATVLGSASLPANRRAMLCFHSFRHTFKDALNETGASEEQKDEICGWARSSKTGRRYGSGLSADQLKPFVDAVTFDVDFSRLEDAYNGAIADSKNPEKIQ</sequence>
<evidence type="ECO:0000256" key="2">
    <source>
        <dbReference type="ARBA" id="ARBA00022908"/>
    </source>
</evidence>
<reference evidence="6 7" key="1">
    <citation type="submission" date="2018-12" db="EMBL/GenBank/DDBJ databases">
        <title>Croceicoccus ponticola sp. nov., a lipolytic bacterium isolated from seawater.</title>
        <authorList>
            <person name="Yoon J.-H."/>
        </authorList>
    </citation>
    <scope>NUCLEOTIDE SEQUENCE [LARGE SCALE GENOMIC DNA]</scope>
    <source>
        <strain evidence="6 7">GM-16</strain>
    </source>
</reference>
<dbReference type="PANTHER" id="PTHR30349:SF41">
    <property type="entry name" value="INTEGRASE_RECOMBINASE PROTEIN MJ0367-RELATED"/>
    <property type="match status" value="1"/>
</dbReference>
<dbReference type="GO" id="GO:0003677">
    <property type="term" value="F:DNA binding"/>
    <property type="evidence" value="ECO:0007669"/>
    <property type="project" value="UniProtKB-KW"/>
</dbReference>
<dbReference type="Pfam" id="PF20172">
    <property type="entry name" value="DUF6538"/>
    <property type="match status" value="1"/>
</dbReference>
<dbReference type="Proteomes" id="UP000283003">
    <property type="component" value="Unassembled WGS sequence"/>
</dbReference>
<evidence type="ECO:0000256" key="3">
    <source>
        <dbReference type="ARBA" id="ARBA00023125"/>
    </source>
</evidence>
<organism evidence="6 7">
    <name type="scientific">Croceicoccus ponticola</name>
    <dbReference type="NCBI Taxonomy" id="2217664"/>
    <lineage>
        <taxon>Bacteria</taxon>
        <taxon>Pseudomonadati</taxon>
        <taxon>Pseudomonadota</taxon>
        <taxon>Alphaproteobacteria</taxon>
        <taxon>Sphingomonadales</taxon>
        <taxon>Erythrobacteraceae</taxon>
        <taxon>Croceicoccus</taxon>
    </lineage>
</organism>
<gene>
    <name evidence="6" type="ORF">EKN06_01645</name>
</gene>